<sequence length="235" mass="25573">MRTLKLPRTLLAGFALAVFTTAALAAPPTPFTATYQVSRDGEAMGEATITLKSLGHGEYEYSNQIHGTSGLAAMLGANSSDVTRFRWNNDAPETETYNSKVSALKTRQRVMQVNWNAKQVSVNEGKGVTTYAATPGMVDRNTMSLALGLALRAGNQNVTLPVGVKQRVEQQQFKVQGTESIKVPAGSFQAERVTRTDSDKHFDAWYVPKQFPLPVKMAQSDGGDLTLELVRYSSP</sequence>
<evidence type="ECO:0000256" key="1">
    <source>
        <dbReference type="SAM" id="SignalP"/>
    </source>
</evidence>
<accession>A0ABW8JKH8</accession>
<reference evidence="2 3" key="1">
    <citation type="submission" date="2020-10" db="EMBL/GenBank/DDBJ databases">
        <title>Phylogeny of dyella-like bacteria.</title>
        <authorList>
            <person name="Fu J."/>
        </authorList>
    </citation>
    <scope>NUCLEOTIDE SEQUENCE [LARGE SCALE GENOMIC DNA]</scope>
    <source>
        <strain evidence="2 3">JP1</strain>
    </source>
</reference>
<organism evidence="2 3">
    <name type="scientific">Dyella jejuensis</name>
    <dbReference type="NCBI Taxonomy" id="1432009"/>
    <lineage>
        <taxon>Bacteria</taxon>
        <taxon>Pseudomonadati</taxon>
        <taxon>Pseudomonadota</taxon>
        <taxon>Gammaproteobacteria</taxon>
        <taxon>Lysobacterales</taxon>
        <taxon>Rhodanobacteraceae</taxon>
        <taxon>Dyella</taxon>
    </lineage>
</organism>
<proteinExistence type="predicted"/>
<keyword evidence="3" id="KW-1185">Reference proteome</keyword>
<gene>
    <name evidence="2" type="ORF">ISP15_13530</name>
</gene>
<name>A0ABW8JKH8_9GAMM</name>
<dbReference type="EMBL" id="JADIKJ010000015">
    <property type="protein sequence ID" value="MFK2901358.1"/>
    <property type="molecule type" value="Genomic_DNA"/>
</dbReference>
<evidence type="ECO:0000313" key="3">
    <source>
        <dbReference type="Proteomes" id="UP001620461"/>
    </source>
</evidence>
<comment type="caution">
    <text evidence="2">The sequence shown here is derived from an EMBL/GenBank/DDBJ whole genome shotgun (WGS) entry which is preliminary data.</text>
</comment>
<dbReference type="RefSeq" id="WP_404548083.1">
    <property type="nucleotide sequence ID" value="NZ_JADIKJ010000015.1"/>
</dbReference>
<dbReference type="Proteomes" id="UP001620461">
    <property type="component" value="Unassembled WGS sequence"/>
</dbReference>
<feature type="chain" id="PRO_5045105741" evidence="1">
    <location>
        <begin position="26"/>
        <end position="235"/>
    </location>
</feature>
<feature type="signal peptide" evidence="1">
    <location>
        <begin position="1"/>
        <end position="25"/>
    </location>
</feature>
<dbReference type="InterPro" id="IPR021457">
    <property type="entry name" value="DUF3108"/>
</dbReference>
<evidence type="ECO:0000313" key="2">
    <source>
        <dbReference type="EMBL" id="MFK2901358.1"/>
    </source>
</evidence>
<keyword evidence="1" id="KW-0732">Signal</keyword>
<protein>
    <submittedName>
        <fullName evidence="2">DUF3108 domain-containing protein</fullName>
    </submittedName>
</protein>
<dbReference type="Pfam" id="PF11306">
    <property type="entry name" value="DUF3108"/>
    <property type="match status" value="1"/>
</dbReference>